<dbReference type="CDD" id="cd01948">
    <property type="entry name" value="EAL"/>
    <property type="match status" value="1"/>
</dbReference>
<feature type="transmembrane region" description="Helical" evidence="1">
    <location>
        <begin position="147"/>
        <end position="166"/>
    </location>
</feature>
<evidence type="ECO:0000256" key="1">
    <source>
        <dbReference type="SAM" id="Phobius"/>
    </source>
</evidence>
<gene>
    <name evidence="7" type="ORF">MNBD_GAMMA15-910</name>
</gene>
<dbReference type="InterPro" id="IPR000160">
    <property type="entry name" value="GGDEF_dom"/>
</dbReference>
<dbReference type="GO" id="GO:0016020">
    <property type="term" value="C:membrane"/>
    <property type="evidence" value="ECO:0007669"/>
    <property type="project" value="InterPro"/>
</dbReference>
<evidence type="ECO:0000259" key="6">
    <source>
        <dbReference type="PROSITE" id="PS50887"/>
    </source>
</evidence>
<dbReference type="Pfam" id="PF00563">
    <property type="entry name" value="EAL"/>
    <property type="match status" value="1"/>
</dbReference>
<evidence type="ECO:0000259" key="3">
    <source>
        <dbReference type="PROSITE" id="PS50113"/>
    </source>
</evidence>
<evidence type="ECO:0000259" key="4">
    <source>
        <dbReference type="PROSITE" id="PS50883"/>
    </source>
</evidence>
<dbReference type="SMART" id="SM00091">
    <property type="entry name" value="PAS"/>
    <property type="match status" value="1"/>
</dbReference>
<dbReference type="InterPro" id="IPR000700">
    <property type="entry name" value="PAS-assoc_C"/>
</dbReference>
<dbReference type="GO" id="GO:0007165">
    <property type="term" value="P:signal transduction"/>
    <property type="evidence" value="ECO:0007669"/>
    <property type="project" value="InterPro"/>
</dbReference>
<dbReference type="EMBL" id="UOFN01000050">
    <property type="protein sequence ID" value="VAW75653.1"/>
    <property type="molecule type" value="Genomic_DNA"/>
</dbReference>
<dbReference type="SMART" id="SM00052">
    <property type="entry name" value="EAL"/>
    <property type="match status" value="1"/>
</dbReference>
<evidence type="ECO:0000313" key="7">
    <source>
        <dbReference type="EMBL" id="VAW75653.1"/>
    </source>
</evidence>
<evidence type="ECO:0000259" key="2">
    <source>
        <dbReference type="PROSITE" id="PS50112"/>
    </source>
</evidence>
<dbReference type="Gene3D" id="6.10.340.10">
    <property type="match status" value="1"/>
</dbReference>
<name>A0A3B0YHP3_9ZZZZ</name>
<dbReference type="FunFam" id="3.30.70.270:FF:000001">
    <property type="entry name" value="Diguanylate cyclase domain protein"/>
    <property type="match status" value="1"/>
</dbReference>
<dbReference type="InterPro" id="IPR043128">
    <property type="entry name" value="Rev_trsase/Diguanyl_cyclase"/>
</dbReference>
<feature type="transmembrane region" description="Helical" evidence="1">
    <location>
        <begin position="21"/>
        <end position="41"/>
    </location>
</feature>
<dbReference type="SUPFAM" id="SSF141868">
    <property type="entry name" value="EAL domain-like"/>
    <property type="match status" value="1"/>
</dbReference>
<dbReference type="InterPro" id="IPR013767">
    <property type="entry name" value="PAS_fold"/>
</dbReference>
<dbReference type="Pfam" id="PF00990">
    <property type="entry name" value="GGDEF"/>
    <property type="match status" value="1"/>
</dbReference>
<dbReference type="InterPro" id="IPR001633">
    <property type="entry name" value="EAL_dom"/>
</dbReference>
<dbReference type="InterPro" id="IPR035965">
    <property type="entry name" value="PAS-like_dom_sf"/>
</dbReference>
<keyword evidence="1" id="KW-0812">Transmembrane</keyword>
<dbReference type="PROSITE" id="PS50113">
    <property type="entry name" value="PAC"/>
    <property type="match status" value="1"/>
</dbReference>
<dbReference type="GO" id="GO:0006355">
    <property type="term" value="P:regulation of DNA-templated transcription"/>
    <property type="evidence" value="ECO:0007669"/>
    <property type="project" value="InterPro"/>
</dbReference>
<dbReference type="PROSITE" id="PS50885">
    <property type="entry name" value="HAMP"/>
    <property type="match status" value="1"/>
</dbReference>
<dbReference type="PANTHER" id="PTHR44757:SF4">
    <property type="entry name" value="DIGUANYLATE CYCLASE DGCE-RELATED"/>
    <property type="match status" value="1"/>
</dbReference>
<dbReference type="CDD" id="cd00130">
    <property type="entry name" value="PAS"/>
    <property type="match status" value="1"/>
</dbReference>
<reference evidence="7" key="1">
    <citation type="submission" date="2018-06" db="EMBL/GenBank/DDBJ databases">
        <authorList>
            <person name="Zhirakovskaya E."/>
        </authorList>
    </citation>
    <scope>NUCLEOTIDE SEQUENCE</scope>
</reference>
<feature type="domain" description="PAC" evidence="3">
    <location>
        <begin position="315"/>
        <end position="368"/>
    </location>
</feature>
<dbReference type="Gene3D" id="3.20.20.450">
    <property type="entry name" value="EAL domain"/>
    <property type="match status" value="1"/>
</dbReference>
<dbReference type="InterPro" id="IPR003660">
    <property type="entry name" value="HAMP_dom"/>
</dbReference>
<dbReference type="Gene3D" id="3.30.450.20">
    <property type="entry name" value="PAS domain"/>
    <property type="match status" value="1"/>
</dbReference>
<dbReference type="CDD" id="cd01949">
    <property type="entry name" value="GGDEF"/>
    <property type="match status" value="1"/>
</dbReference>
<dbReference type="SMART" id="SM00267">
    <property type="entry name" value="GGDEF"/>
    <property type="match status" value="1"/>
</dbReference>
<dbReference type="PROSITE" id="PS50112">
    <property type="entry name" value="PAS"/>
    <property type="match status" value="1"/>
</dbReference>
<dbReference type="Pfam" id="PF00989">
    <property type="entry name" value="PAS"/>
    <property type="match status" value="1"/>
</dbReference>
<feature type="domain" description="PAS" evidence="2">
    <location>
        <begin position="238"/>
        <end position="311"/>
    </location>
</feature>
<feature type="domain" description="EAL" evidence="4">
    <location>
        <begin position="544"/>
        <end position="800"/>
    </location>
</feature>
<dbReference type="NCBIfam" id="TIGR00229">
    <property type="entry name" value="sensory_box"/>
    <property type="match status" value="1"/>
</dbReference>
<keyword evidence="1" id="KW-1133">Transmembrane helix</keyword>
<dbReference type="SUPFAM" id="SSF55073">
    <property type="entry name" value="Nucleotide cyclase"/>
    <property type="match status" value="1"/>
</dbReference>
<dbReference type="InterPro" id="IPR000014">
    <property type="entry name" value="PAS"/>
</dbReference>
<protein>
    <submittedName>
        <fullName evidence="7">Diguanylate cyclase/phosphodiesterase (GGDEF &amp; EAL domains) with PAS/PAC sensor(S)</fullName>
    </submittedName>
</protein>
<dbReference type="PROSITE" id="PS50887">
    <property type="entry name" value="GGDEF"/>
    <property type="match status" value="1"/>
</dbReference>
<keyword evidence="1" id="KW-0472">Membrane</keyword>
<dbReference type="SUPFAM" id="SSF55785">
    <property type="entry name" value="PYP-like sensor domain (PAS domain)"/>
    <property type="match status" value="1"/>
</dbReference>
<dbReference type="PROSITE" id="PS50883">
    <property type="entry name" value="EAL"/>
    <property type="match status" value="1"/>
</dbReference>
<sequence>MIIPPHNGTVQVGLPLKIAGIVFWGLVTIGLLMTAVAMPWLKQISTLEHEALPRHVVMLVQQQFSNSASLDSLQEPLLEFMQELDIPAVRIDHGVDSLSFGNPGSELESFSSTFPTSNQQGKEAGEVIVTVYQHKVEQTLLKRRKQLLLALGISFFSFGLIIQWILQKVITRPFHRMIATAEYCSQGKNIRFDENRSDEFGYLSKFINKAMSTLQARQLELTDALQRAHESEHALFDEKQRAEVTLKSIAEGVITTDMHGNIRFMNPVAEKLSGWTQQESSDRPVDEIIHIVEEDSGETVPCMISECLRNNRIERDLQGRLLVRKGGKEIAVEESAAPMHDNEGNIVGAVLVFDDIRKTRELTRQLSHQATHDALTGLLNRSEFERRLKQALENTRDSQNPSALCYMDLDQFKIVNDTCGHTAGDELLRDMGALLKEKLRDSDTVARLGGDEFGLLLPSCTIEDAEKLASNLRSAIRTMHFVWDGKHFEIGASIGIVPLSASTQSVAEALSSADIACYAAKEQGRDRVHVSEPDDRELKRHRSEMRWVGKTREALRENRLVLYRQSIVPVHDSEQRNSHVEMLLRMRGKDGSIIPPGHFIGAAERYGLMPSIDAWVLEHSLQWLAAETHYRQSTISVAVNLSGQSLSAPGFLSRVVDLIHDSGVPPEQICFEVTETAAISNFHSALKIMRLLHGMGCQFALDDFGSGMSSFSYLKQLPVDFLKIDGSYVRDILHNPVDRAMVEAVNQIGHAMGIRTIAEYVEDSAILGALSTIGVDFAQGYAIDKPQPLIFAQEEGSTVTPFIRPDSKPG</sequence>
<dbReference type="PANTHER" id="PTHR44757">
    <property type="entry name" value="DIGUANYLATE CYCLASE DGCP"/>
    <property type="match status" value="1"/>
</dbReference>
<evidence type="ECO:0000259" key="5">
    <source>
        <dbReference type="PROSITE" id="PS50885"/>
    </source>
</evidence>
<accession>A0A3B0YHP3</accession>
<proteinExistence type="predicted"/>
<feature type="domain" description="HAMP" evidence="5">
    <location>
        <begin position="168"/>
        <end position="219"/>
    </location>
</feature>
<feature type="domain" description="GGDEF" evidence="6">
    <location>
        <begin position="400"/>
        <end position="533"/>
    </location>
</feature>
<dbReference type="InterPro" id="IPR052155">
    <property type="entry name" value="Biofilm_reg_signaling"/>
</dbReference>
<dbReference type="AlphaFoldDB" id="A0A3B0YHP3"/>
<dbReference type="NCBIfam" id="TIGR00254">
    <property type="entry name" value="GGDEF"/>
    <property type="match status" value="1"/>
</dbReference>
<organism evidence="7">
    <name type="scientific">hydrothermal vent metagenome</name>
    <dbReference type="NCBI Taxonomy" id="652676"/>
    <lineage>
        <taxon>unclassified sequences</taxon>
        <taxon>metagenomes</taxon>
        <taxon>ecological metagenomes</taxon>
    </lineage>
</organism>
<dbReference type="Gene3D" id="3.30.70.270">
    <property type="match status" value="1"/>
</dbReference>
<dbReference type="InterPro" id="IPR035919">
    <property type="entry name" value="EAL_sf"/>
</dbReference>
<dbReference type="InterPro" id="IPR029787">
    <property type="entry name" value="Nucleotide_cyclase"/>
</dbReference>